<evidence type="ECO:0000256" key="1">
    <source>
        <dbReference type="SAM" id="Phobius"/>
    </source>
</evidence>
<dbReference type="OrthoDB" id="10542061at2759"/>
<keyword evidence="3" id="KW-1185">Reference proteome</keyword>
<feature type="transmembrane region" description="Helical" evidence="1">
    <location>
        <begin position="353"/>
        <end position="371"/>
    </location>
</feature>
<keyword evidence="1" id="KW-0812">Transmembrane</keyword>
<name>A0A4V1J219_9FUNG</name>
<feature type="transmembrane region" description="Helical" evidence="1">
    <location>
        <begin position="246"/>
        <end position="270"/>
    </location>
</feature>
<gene>
    <name evidence="2" type="ORF">SYNPS1DRAFT_27315</name>
</gene>
<proteinExistence type="predicted"/>
<feature type="transmembrane region" description="Helical" evidence="1">
    <location>
        <begin position="6"/>
        <end position="29"/>
    </location>
</feature>
<dbReference type="AlphaFoldDB" id="A0A4V1J219"/>
<keyword evidence="1" id="KW-0472">Membrane</keyword>
<reference evidence="3" key="1">
    <citation type="journal article" date="2018" name="Nat. Microbiol.">
        <title>Leveraging single-cell genomics to expand the fungal tree of life.</title>
        <authorList>
            <person name="Ahrendt S.R."/>
            <person name="Quandt C.A."/>
            <person name="Ciobanu D."/>
            <person name="Clum A."/>
            <person name="Salamov A."/>
            <person name="Andreopoulos B."/>
            <person name="Cheng J.F."/>
            <person name="Woyke T."/>
            <person name="Pelin A."/>
            <person name="Henrissat B."/>
            <person name="Reynolds N.K."/>
            <person name="Benny G.L."/>
            <person name="Smith M.E."/>
            <person name="James T.Y."/>
            <person name="Grigoriev I.V."/>
        </authorList>
    </citation>
    <scope>NUCLEOTIDE SEQUENCE [LARGE SCALE GENOMIC DNA]</scope>
    <source>
        <strain evidence="3">Benny S71-1</strain>
    </source>
</reference>
<organism evidence="2 3">
    <name type="scientific">Syncephalis pseudoplumigaleata</name>
    <dbReference type="NCBI Taxonomy" id="1712513"/>
    <lineage>
        <taxon>Eukaryota</taxon>
        <taxon>Fungi</taxon>
        <taxon>Fungi incertae sedis</taxon>
        <taxon>Zoopagomycota</taxon>
        <taxon>Zoopagomycotina</taxon>
        <taxon>Zoopagomycetes</taxon>
        <taxon>Zoopagales</taxon>
        <taxon>Piptocephalidaceae</taxon>
        <taxon>Syncephalis</taxon>
    </lineage>
</organism>
<dbReference type="Proteomes" id="UP000278143">
    <property type="component" value="Unassembled WGS sequence"/>
</dbReference>
<protein>
    <submittedName>
        <fullName evidence="2">Uncharacterized protein</fullName>
    </submittedName>
</protein>
<sequence length="461" mass="50656">MARASLLLYLTALAHLIIHIRLGQAMLYYTLDGKMRRSRTYEPYLDNPIPYQISGVLVNVEPSRDAPCTFGASNSTLAWADSYSLTAQYSRTILATVDNKDAALRCAGFLEAISAFGRSLAQRGFPPMGGIIYIATEDDQEHTAVFSEETVPTALVDAADYKRVEPLRNMRQPLLVTIEQGTGPNHRVFSTTQPSGLPPLHNKLLPAPLPMASIPLKRRYASMLDANRNGRSTLLASVHALRAVTLLRVVVVVGCVCSVGMLLVHTASWFSDDGPFRYWADKLTARTAVRFQIDQRRFVIESSTRTALRVLSKTSLLCFIAFAFHSASNIISARGTTALSVYEQFIMQLIRDMAGILANFAILWVLGPLVVQGGSWAQDRQPLPSILGQWLRRVRHSGNDHDELVGPARHCSTSEHRAGETAAMSKDVPIMSSYLSASSLVNEDDDADATDGYARGTTRSN</sequence>
<evidence type="ECO:0000313" key="3">
    <source>
        <dbReference type="Proteomes" id="UP000278143"/>
    </source>
</evidence>
<dbReference type="EMBL" id="KZ989287">
    <property type="protein sequence ID" value="RKP27019.1"/>
    <property type="molecule type" value="Genomic_DNA"/>
</dbReference>
<evidence type="ECO:0000313" key="2">
    <source>
        <dbReference type="EMBL" id="RKP27019.1"/>
    </source>
</evidence>
<keyword evidence="1" id="KW-1133">Transmembrane helix</keyword>
<accession>A0A4V1J219</accession>